<dbReference type="GO" id="GO:0003735">
    <property type="term" value="F:structural constituent of ribosome"/>
    <property type="evidence" value="ECO:0007669"/>
    <property type="project" value="InterPro"/>
</dbReference>
<dbReference type="Proteomes" id="UP000018692">
    <property type="component" value="Unassembled WGS sequence"/>
</dbReference>
<dbReference type="GO" id="GO:0006412">
    <property type="term" value="P:translation"/>
    <property type="evidence" value="ECO:0007669"/>
    <property type="project" value="InterPro"/>
</dbReference>
<gene>
    <name evidence="5" type="ORF">N568_0110265</name>
</gene>
<evidence type="ECO:0000256" key="1">
    <source>
        <dbReference type="ARBA" id="ARBA00006700"/>
    </source>
</evidence>
<evidence type="ECO:0000313" key="6">
    <source>
        <dbReference type="Proteomes" id="UP000018692"/>
    </source>
</evidence>
<dbReference type="Pfam" id="PF00276">
    <property type="entry name" value="Ribosomal_L23"/>
    <property type="match status" value="1"/>
</dbReference>
<evidence type="ECO:0000256" key="4">
    <source>
        <dbReference type="ARBA" id="ARBA00035481"/>
    </source>
</evidence>
<evidence type="ECO:0000313" key="5">
    <source>
        <dbReference type="EMBL" id="ETD03984.1"/>
    </source>
</evidence>
<name>V8AM27_9LACT</name>
<dbReference type="EMBL" id="AVFE01000046">
    <property type="protein sequence ID" value="ETD03984.1"/>
    <property type="molecule type" value="Genomic_DNA"/>
</dbReference>
<comment type="similarity">
    <text evidence="1">Belongs to the universal ribosomal protein uL23 family.</text>
</comment>
<dbReference type="AlphaFoldDB" id="V8AM27"/>
<dbReference type="PATRIC" id="fig|1380772.3.peg.1965"/>
<keyword evidence="3" id="KW-0687">Ribonucleoprotein</keyword>
<dbReference type="Gene3D" id="3.30.70.330">
    <property type="match status" value="1"/>
</dbReference>
<evidence type="ECO:0000256" key="2">
    <source>
        <dbReference type="ARBA" id="ARBA00022980"/>
    </source>
</evidence>
<keyword evidence="2" id="KW-0689">Ribosomal protein</keyword>
<comment type="caution">
    <text evidence="5">The sequence shown here is derived from an EMBL/GenBank/DDBJ whole genome shotgun (WGS) entry which is preliminary data.</text>
</comment>
<dbReference type="InterPro" id="IPR013025">
    <property type="entry name" value="Ribosomal_uL23-like"/>
</dbReference>
<accession>V8AM27</accession>
<dbReference type="InterPro" id="IPR012678">
    <property type="entry name" value="Ribosomal_uL23/eL15/eS24_sf"/>
</dbReference>
<reference evidence="5 6" key="1">
    <citation type="submission" date="2013-07" db="EMBL/GenBank/DDBJ databases">
        <title>Isolation of Lactococcus garvieae strain TRF1 from the fecal material of a timber rattlesnake.</title>
        <authorList>
            <person name="McLaughlin R.W."/>
            <person name="Cochran P.A."/>
            <person name="Dowd S.E."/>
        </authorList>
    </citation>
    <scope>NUCLEOTIDE SEQUENCE [LARGE SCALE GENOMIC DNA]</scope>
    <source>
        <strain evidence="5 6">TRF1</strain>
    </source>
</reference>
<proteinExistence type="inferred from homology"/>
<dbReference type="GO" id="GO:1990904">
    <property type="term" value="C:ribonucleoprotein complex"/>
    <property type="evidence" value="ECO:0007669"/>
    <property type="project" value="UniProtKB-KW"/>
</dbReference>
<protein>
    <recommendedName>
        <fullName evidence="4">50S ribosomal protein L23</fullName>
    </recommendedName>
</protein>
<dbReference type="InterPro" id="IPR012677">
    <property type="entry name" value="Nucleotide-bd_a/b_plait_sf"/>
</dbReference>
<dbReference type="SUPFAM" id="SSF54189">
    <property type="entry name" value="Ribosomal proteins S24e, L23 and L15e"/>
    <property type="match status" value="1"/>
</dbReference>
<sequence length="58" mass="6742">MSLYDVIRKPIITEASMQAMDQKKYTFEVDARAHKLLIKQAVEAALMEVVHICKHNQR</sequence>
<evidence type="ECO:0000256" key="3">
    <source>
        <dbReference type="ARBA" id="ARBA00023274"/>
    </source>
</evidence>
<dbReference type="GO" id="GO:0005840">
    <property type="term" value="C:ribosome"/>
    <property type="evidence" value="ECO:0007669"/>
    <property type="project" value="UniProtKB-KW"/>
</dbReference>
<organism evidence="5 6">
    <name type="scientific">Lactococcus garvieae TRF1</name>
    <dbReference type="NCBI Taxonomy" id="1380772"/>
    <lineage>
        <taxon>Bacteria</taxon>
        <taxon>Bacillati</taxon>
        <taxon>Bacillota</taxon>
        <taxon>Bacilli</taxon>
        <taxon>Lactobacillales</taxon>
        <taxon>Streptococcaceae</taxon>
        <taxon>Lactococcus</taxon>
    </lineage>
</organism>